<feature type="compositionally biased region" description="Acidic residues" evidence="5">
    <location>
        <begin position="254"/>
        <end position="272"/>
    </location>
</feature>
<dbReference type="Proteomes" id="UP001359485">
    <property type="component" value="Unassembled WGS sequence"/>
</dbReference>
<dbReference type="Gene3D" id="3.30.160.60">
    <property type="entry name" value="Classic Zinc Finger"/>
    <property type="match status" value="1"/>
</dbReference>
<dbReference type="InterPro" id="IPR050688">
    <property type="entry name" value="Zinc_finger/UBP_domain"/>
</dbReference>
<feature type="region of interest" description="Disordered" evidence="5">
    <location>
        <begin position="560"/>
        <end position="591"/>
    </location>
</feature>
<feature type="compositionally biased region" description="Basic and acidic residues" evidence="5">
    <location>
        <begin position="1185"/>
        <end position="1200"/>
    </location>
</feature>
<feature type="compositionally biased region" description="Acidic residues" evidence="5">
    <location>
        <begin position="143"/>
        <end position="153"/>
    </location>
</feature>
<feature type="compositionally biased region" description="Polar residues" evidence="5">
    <location>
        <begin position="1116"/>
        <end position="1151"/>
    </location>
</feature>
<feature type="region of interest" description="Disordered" evidence="5">
    <location>
        <begin position="895"/>
        <end position="922"/>
    </location>
</feature>
<feature type="domain" description="C2H2-type" evidence="6">
    <location>
        <begin position="1042"/>
        <end position="1063"/>
    </location>
</feature>
<evidence type="ECO:0000313" key="7">
    <source>
        <dbReference type="EMBL" id="KAK6627581.1"/>
    </source>
</evidence>
<organism evidence="7 8">
    <name type="scientific">Polyplax serrata</name>
    <name type="common">Common mouse louse</name>
    <dbReference type="NCBI Taxonomy" id="468196"/>
    <lineage>
        <taxon>Eukaryota</taxon>
        <taxon>Metazoa</taxon>
        <taxon>Ecdysozoa</taxon>
        <taxon>Arthropoda</taxon>
        <taxon>Hexapoda</taxon>
        <taxon>Insecta</taxon>
        <taxon>Pterygota</taxon>
        <taxon>Neoptera</taxon>
        <taxon>Paraneoptera</taxon>
        <taxon>Psocodea</taxon>
        <taxon>Troctomorpha</taxon>
        <taxon>Phthiraptera</taxon>
        <taxon>Anoplura</taxon>
        <taxon>Polyplacidae</taxon>
        <taxon>Polyplax</taxon>
    </lineage>
</organism>
<dbReference type="PANTHER" id="PTHR24403:SF106">
    <property type="entry name" value="PR_SET DOMAIN 13"/>
    <property type="match status" value="1"/>
</dbReference>
<keyword evidence="8" id="KW-1185">Reference proteome</keyword>
<feature type="compositionally biased region" description="Polar residues" evidence="5">
    <location>
        <begin position="113"/>
        <end position="134"/>
    </location>
</feature>
<feature type="domain" description="C2H2-type" evidence="6">
    <location>
        <begin position="969"/>
        <end position="990"/>
    </location>
</feature>
<accession>A0ABR1AUI6</accession>
<evidence type="ECO:0000256" key="3">
    <source>
        <dbReference type="ARBA" id="ARBA00022771"/>
    </source>
</evidence>
<name>A0ABR1AUI6_POLSC</name>
<keyword evidence="3" id="KW-0863">Zinc-finger</keyword>
<feature type="domain" description="C2H2-type" evidence="6">
    <location>
        <begin position="931"/>
        <end position="952"/>
    </location>
</feature>
<feature type="compositionally biased region" description="Acidic residues" evidence="5">
    <location>
        <begin position="1219"/>
        <end position="1230"/>
    </location>
</feature>
<evidence type="ECO:0000256" key="1">
    <source>
        <dbReference type="ARBA" id="ARBA00022723"/>
    </source>
</evidence>
<dbReference type="PANTHER" id="PTHR24403">
    <property type="entry name" value="ZINC FINGER PROTEIN"/>
    <property type="match status" value="1"/>
</dbReference>
<feature type="compositionally biased region" description="Polar residues" evidence="5">
    <location>
        <begin position="895"/>
        <end position="916"/>
    </location>
</feature>
<keyword evidence="4" id="KW-0862">Zinc</keyword>
<dbReference type="SMART" id="SM00355">
    <property type="entry name" value="ZnF_C2H2"/>
    <property type="match status" value="7"/>
</dbReference>
<feature type="compositionally biased region" description="Polar residues" evidence="5">
    <location>
        <begin position="85"/>
        <end position="103"/>
    </location>
</feature>
<proteinExistence type="predicted"/>
<feature type="compositionally biased region" description="Basic and acidic residues" evidence="5">
    <location>
        <begin position="154"/>
        <end position="166"/>
    </location>
</feature>
<reference evidence="7 8" key="1">
    <citation type="submission" date="2023-09" db="EMBL/GenBank/DDBJ databases">
        <title>Genomes of two closely related lineages of the louse Polyplax serrata with different host specificities.</title>
        <authorList>
            <person name="Martinu J."/>
            <person name="Tarabai H."/>
            <person name="Stefka J."/>
            <person name="Hypsa V."/>
        </authorList>
    </citation>
    <scope>NUCLEOTIDE SEQUENCE [LARGE SCALE GENOMIC DNA]</scope>
    <source>
        <strain evidence="7">98ZLc_SE</strain>
    </source>
</reference>
<evidence type="ECO:0000259" key="6">
    <source>
        <dbReference type="PROSITE" id="PS00028"/>
    </source>
</evidence>
<evidence type="ECO:0000313" key="8">
    <source>
        <dbReference type="Proteomes" id="UP001359485"/>
    </source>
</evidence>
<evidence type="ECO:0000256" key="5">
    <source>
        <dbReference type="SAM" id="MobiDB-lite"/>
    </source>
</evidence>
<feature type="region of interest" description="Disordered" evidence="5">
    <location>
        <begin position="455"/>
        <end position="527"/>
    </location>
</feature>
<sequence length="1262" mass="140606">METISTEGSNSNEALKDFTKAKLKLNGDVNGSINAMDVDIDSHDSDYKKDISGEVSNDGSSKINNGGDHSSDTDGEHSDEDSQDVDNSNTKLKNSEISNSHQGFQEPMDVDGNSVNSEEINLANSDGENEQSNHGKSKRDSDAEILDDFEEEERSGKQMNKNESKTNNELVELDSDQSQDSKSKSGKDREENGEFKSRNVSGESGQVTQKNTSLDISNDSETPKKNKEPGSALTPRRSSRTVQRPVRFGHDLGSSEEEEDVGNESDEIEEITPQDPLADTIADIRKIPRKIGNTTIVVKDTKRLADIAARNTNTNKKEPTLVIIDTNSILSGRSSVPMAQSASSQIQIPSVTVTPQPHVQSGVTASLPQQAHHAKQYTGLPAALPAQGLYPPKPVQRPPPILPMLTDDMYVVEAPSFIVPYVYEKPPVKKFKKYVRKMLKQLRIQEEEQAKLEELAKEKAKEEGQKTQEGDKSESGESTGEKKDGQNESDQKKVDGDKPNVEGEIKDQEKVKDESEKTEESKKVSVQEAELNAKVSELKKNDDAAIILKEVSIVKKVVKGKENKKDGRSSSSEDEDDEEEEEKKKPTTGGSYFDNPLGKFFMQIGMNLVQQFVQTDLLKQHKKKQKMGKGTEDTQQAINSLKKNLQMSKENNEPYTMEQNKCDYCSFKTESKLIMAHHLETPHMRNYVYRCNFCPLEVRGPHDILFHMEVEHNIRGRLERAPAFHQCPQCPFEDNQKGKLTRHLLTCAKKFRPEKNLEPPLDWEPPAKIPRMTRKPPNLPMNVNNTFIQQALASKNLQQTLLPKMVTPLNNQQNALMRARGRPNFPQMAPGANTKMMMDKRPIPSLPPRANMVYRPGANSGSQVIVPTSYQLTGNQLFQKNPAAAKLLNQPSISITPLPRQTTNSQPSTSGVSVQRQPGAAGGSNTTFVICEICDGYVKHLEQLRNHMQWIHKVKIHPKMICNRPPLNCQKCQFRFFTDQGLERHLLGSHGLVTSSMQESANEGKDGGRCPVCGRAYQWKLLNHVARDHNMTLKPAHLSYKCTVCTATFGMYKQFENHVYSAHSVVAKRVMDRRNGQSSNAASTSSCVLKGSRPDASAQVKPFKISDEITIIPQRASKSQSLSSNRPVPGTSRVNIQPRIQHQMKSQTDSVQVIDLEESPNKSSGENGGVESLSAVKERLRRRKSLEIRQVESEPDHSEGESEEYERESTGRSKVNSGNEDDDEEMAQDEDDRKGNNDIDDDDDEADGGDKGGDQEGEESEG</sequence>
<feature type="region of interest" description="Disordered" evidence="5">
    <location>
        <begin position="1181"/>
        <end position="1262"/>
    </location>
</feature>
<evidence type="ECO:0000256" key="2">
    <source>
        <dbReference type="ARBA" id="ARBA00022737"/>
    </source>
</evidence>
<dbReference type="InterPro" id="IPR013087">
    <property type="entry name" value="Znf_C2H2_type"/>
</dbReference>
<keyword evidence="1" id="KW-0479">Metal-binding</keyword>
<evidence type="ECO:0000256" key="4">
    <source>
        <dbReference type="ARBA" id="ARBA00022833"/>
    </source>
</evidence>
<feature type="compositionally biased region" description="Basic and acidic residues" evidence="5">
    <location>
        <begin position="179"/>
        <end position="197"/>
    </location>
</feature>
<feature type="compositionally biased region" description="Acidic residues" evidence="5">
    <location>
        <begin position="1238"/>
        <end position="1247"/>
    </location>
</feature>
<feature type="compositionally biased region" description="Basic and acidic residues" evidence="5">
    <location>
        <begin position="40"/>
        <end position="52"/>
    </location>
</feature>
<feature type="region of interest" description="Disordered" evidence="5">
    <location>
        <begin position="1114"/>
        <end position="1151"/>
    </location>
</feature>
<feature type="compositionally biased region" description="Basic and acidic residues" evidence="5">
    <location>
        <begin position="455"/>
        <end position="525"/>
    </location>
</feature>
<feature type="region of interest" description="Disordered" evidence="5">
    <location>
        <begin position="1074"/>
        <end position="1093"/>
    </location>
</feature>
<keyword evidence="2" id="KW-0677">Repeat</keyword>
<dbReference type="EMBL" id="JAWJWF010000045">
    <property type="protein sequence ID" value="KAK6627581.1"/>
    <property type="molecule type" value="Genomic_DNA"/>
</dbReference>
<feature type="compositionally biased region" description="Polar residues" evidence="5">
    <location>
        <begin position="198"/>
        <end position="220"/>
    </location>
</feature>
<feature type="compositionally biased region" description="Polar residues" evidence="5">
    <location>
        <begin position="1076"/>
        <end position="1087"/>
    </location>
</feature>
<protein>
    <recommendedName>
        <fullName evidence="6">C2H2-type domain-containing protein</fullName>
    </recommendedName>
</protein>
<comment type="caution">
    <text evidence="7">The sequence shown here is derived from an EMBL/GenBank/DDBJ whole genome shotgun (WGS) entry which is preliminary data.</text>
</comment>
<gene>
    <name evidence="7" type="ORF">RUM44_010059</name>
</gene>
<feature type="compositionally biased region" description="Polar residues" evidence="5">
    <location>
        <begin position="54"/>
        <end position="68"/>
    </location>
</feature>
<feature type="region of interest" description="Disordered" evidence="5">
    <location>
        <begin position="25"/>
        <end position="280"/>
    </location>
</feature>
<feature type="compositionally biased region" description="Acidic residues" evidence="5">
    <location>
        <begin position="572"/>
        <end position="581"/>
    </location>
</feature>
<dbReference type="PROSITE" id="PS00028">
    <property type="entry name" value="ZINC_FINGER_C2H2_1"/>
    <property type="match status" value="3"/>
</dbReference>